<dbReference type="InterPro" id="IPR017853">
    <property type="entry name" value="GH"/>
</dbReference>
<dbReference type="Gene3D" id="3.20.20.80">
    <property type="entry name" value="Glycosidases"/>
    <property type="match status" value="1"/>
</dbReference>
<name>A0AA90H2J3_9ACTN</name>
<keyword evidence="2 4" id="KW-0378">Hydrolase</keyword>
<sequence>MRLTSRFPRRLRVPAAFAAAALFALTLGATPSPAATGPATTSAGVVSYLTSITGNHTVSGQHNREPNSSPAQWTDKVHDITGVYPGMWEGDFLYSADDIANRQTMVDEAEAEWAAGSLVGLMWHECPPTMAEPCSWSDVESKLTSDQWTQLVTDGTSLNTAWKSELDRIVPYLQQLKDAGVPVLWRPLHEINDSWSWWGGNADSARLYQITHDYLVGTKGLTNLVWVWSVKDDSTSTVAGYYPGSQYVDVVGLDSWNANFPSTSWYQTMQSIAAGKPIALAEVGALPTPAELTAQPKWAYFSDWAEYLTNSNSDDAIKATYYDYQVLHRGDITLPAGIRAGAASGAGSRAASGAASG</sequence>
<comment type="caution">
    <text evidence="7">The sequence shown here is derived from an EMBL/GenBank/DDBJ whole genome shotgun (WGS) entry which is preliminary data.</text>
</comment>
<keyword evidence="5" id="KW-0732">Signal</keyword>
<proteinExistence type="inferred from homology"/>
<dbReference type="SUPFAM" id="SSF51445">
    <property type="entry name" value="(Trans)glycosidases"/>
    <property type="match status" value="1"/>
</dbReference>
<protein>
    <submittedName>
        <fullName evidence="7">Glycosyl hydrolase</fullName>
    </submittedName>
</protein>
<feature type="signal peptide" evidence="5">
    <location>
        <begin position="1"/>
        <end position="34"/>
    </location>
</feature>
<dbReference type="PRINTS" id="PR00739">
    <property type="entry name" value="GLHYDRLASE26"/>
</dbReference>
<organism evidence="7">
    <name type="scientific">Streptantibioticus silvisoli</name>
    <dbReference type="NCBI Taxonomy" id="2705255"/>
    <lineage>
        <taxon>Bacteria</taxon>
        <taxon>Bacillati</taxon>
        <taxon>Actinomycetota</taxon>
        <taxon>Actinomycetes</taxon>
        <taxon>Kitasatosporales</taxon>
        <taxon>Streptomycetaceae</taxon>
        <taxon>Streptantibioticus</taxon>
    </lineage>
</organism>
<feature type="domain" description="GH26" evidence="6">
    <location>
        <begin position="40"/>
        <end position="330"/>
    </location>
</feature>
<dbReference type="EMBL" id="JABXJJ020000018">
    <property type="protein sequence ID" value="MDI5970866.1"/>
    <property type="molecule type" value="Genomic_DNA"/>
</dbReference>
<evidence type="ECO:0000256" key="3">
    <source>
        <dbReference type="ARBA" id="ARBA00023295"/>
    </source>
</evidence>
<dbReference type="GO" id="GO:0016985">
    <property type="term" value="F:mannan endo-1,4-beta-mannosidase activity"/>
    <property type="evidence" value="ECO:0007669"/>
    <property type="project" value="InterPro"/>
</dbReference>
<dbReference type="RefSeq" id="WP_271314251.1">
    <property type="nucleotide sequence ID" value="NZ_JABXJJ020000018.1"/>
</dbReference>
<feature type="active site" description="Proton donor" evidence="4">
    <location>
        <position position="190"/>
    </location>
</feature>
<dbReference type="InterPro" id="IPR000805">
    <property type="entry name" value="Glyco_hydro_26"/>
</dbReference>
<dbReference type="InterPro" id="IPR022790">
    <property type="entry name" value="GH26_dom"/>
</dbReference>
<gene>
    <name evidence="7" type="ORF">POF50_016200</name>
</gene>
<evidence type="ECO:0000313" key="7">
    <source>
        <dbReference type="EMBL" id="MDI5970866.1"/>
    </source>
</evidence>
<evidence type="ECO:0000256" key="1">
    <source>
        <dbReference type="ARBA" id="ARBA00007754"/>
    </source>
</evidence>
<comment type="similarity">
    <text evidence="1 4">Belongs to the glycosyl hydrolase 26 family.</text>
</comment>
<dbReference type="Pfam" id="PF02156">
    <property type="entry name" value="Glyco_hydro_26"/>
    <property type="match status" value="1"/>
</dbReference>
<dbReference type="AlphaFoldDB" id="A0AA90H2J3"/>
<feature type="chain" id="PRO_5041691782" evidence="5">
    <location>
        <begin position="35"/>
        <end position="357"/>
    </location>
</feature>
<dbReference type="PANTHER" id="PTHR40079">
    <property type="entry name" value="MANNAN ENDO-1,4-BETA-MANNOSIDASE E-RELATED"/>
    <property type="match status" value="1"/>
</dbReference>
<evidence type="ECO:0000259" key="6">
    <source>
        <dbReference type="PROSITE" id="PS51764"/>
    </source>
</evidence>
<dbReference type="PROSITE" id="PS51764">
    <property type="entry name" value="GH26"/>
    <property type="match status" value="1"/>
</dbReference>
<keyword evidence="3 4" id="KW-0326">Glycosidase</keyword>
<feature type="active site" description="Nucleophile" evidence="4">
    <location>
        <position position="282"/>
    </location>
</feature>
<reference evidence="7" key="1">
    <citation type="submission" date="2023-05" db="EMBL/GenBank/DDBJ databases">
        <title>Streptantibioticus silvisoli sp. nov., acidotolerant actinomycetes 1 from pine litter.</title>
        <authorList>
            <person name="Swiecimska M."/>
            <person name="Golinska P."/>
            <person name="Sangal V."/>
            <person name="Wachnowicz B."/>
            <person name="Goodfellow M."/>
        </authorList>
    </citation>
    <scope>NUCLEOTIDE SEQUENCE</scope>
    <source>
        <strain evidence="7">SL13</strain>
    </source>
</reference>
<dbReference type="GO" id="GO:0006080">
    <property type="term" value="P:substituted mannan metabolic process"/>
    <property type="evidence" value="ECO:0007669"/>
    <property type="project" value="InterPro"/>
</dbReference>
<dbReference type="PANTHER" id="PTHR40079:SF4">
    <property type="entry name" value="GH26 DOMAIN-CONTAINING PROTEIN-RELATED"/>
    <property type="match status" value="1"/>
</dbReference>
<accession>A0AA90H2J3</accession>
<evidence type="ECO:0000256" key="4">
    <source>
        <dbReference type="PROSITE-ProRule" id="PRU01100"/>
    </source>
</evidence>
<evidence type="ECO:0000256" key="2">
    <source>
        <dbReference type="ARBA" id="ARBA00022801"/>
    </source>
</evidence>
<evidence type="ECO:0000256" key="5">
    <source>
        <dbReference type="SAM" id="SignalP"/>
    </source>
</evidence>